<name>A0AAW4MU17_9FIRM</name>
<accession>A0AAW4MU17</accession>
<dbReference type="GeneID" id="301324867"/>
<dbReference type="RefSeq" id="WP_217748479.1">
    <property type="nucleotide sequence ID" value="NZ_JAHOEB010000186.1"/>
</dbReference>
<gene>
    <name evidence="1" type="ORF">KSV97_11645</name>
    <name evidence="2" type="ORF">KSW06_11685</name>
</gene>
<evidence type="ECO:0000313" key="1">
    <source>
        <dbReference type="EMBL" id="MBV3383841.1"/>
    </source>
</evidence>
<dbReference type="Proteomes" id="UP001197492">
    <property type="component" value="Unassembled WGS sequence"/>
</dbReference>
<reference evidence="1 4" key="1">
    <citation type="submission" date="2021-06" db="EMBL/GenBank/DDBJ databases">
        <title>Collection of gut derived symbiotic bacterial strains cultured from healthy donors.</title>
        <authorList>
            <person name="Lin H."/>
            <person name="Littmann E."/>
            <person name="Pamer E.G."/>
        </authorList>
    </citation>
    <scope>NUCLEOTIDE SEQUENCE</scope>
    <source>
        <strain evidence="2 4">MSK.21.70</strain>
        <strain evidence="1">MSK.21.82</strain>
    </source>
</reference>
<dbReference type="EMBL" id="JAHOEF010000185">
    <property type="protein sequence ID" value="MBV3383841.1"/>
    <property type="molecule type" value="Genomic_DNA"/>
</dbReference>
<evidence type="ECO:0000313" key="3">
    <source>
        <dbReference type="Proteomes" id="UP001196408"/>
    </source>
</evidence>
<protein>
    <submittedName>
        <fullName evidence="1">Uncharacterized protein</fullName>
    </submittedName>
</protein>
<proteinExistence type="predicted"/>
<dbReference type="EMBL" id="JAHOEL010000188">
    <property type="protein sequence ID" value="MBV3393880.1"/>
    <property type="molecule type" value="Genomic_DNA"/>
</dbReference>
<keyword evidence="4" id="KW-1185">Reference proteome</keyword>
<sequence length="64" mass="7442">MSKVFRLIVDEDNEPVILEEDEVLEDILIRLESISNRIDDMQCSLIKNNDEDSSLDLDISEIDF</sequence>
<evidence type="ECO:0000313" key="4">
    <source>
        <dbReference type="Proteomes" id="UP001197492"/>
    </source>
</evidence>
<dbReference type="Proteomes" id="UP001196408">
    <property type="component" value="Unassembled WGS sequence"/>
</dbReference>
<comment type="caution">
    <text evidence="1">The sequence shown here is derived from an EMBL/GenBank/DDBJ whole genome shotgun (WGS) entry which is preliminary data.</text>
</comment>
<evidence type="ECO:0000313" key="2">
    <source>
        <dbReference type="EMBL" id="MBV3393880.1"/>
    </source>
</evidence>
<organism evidence="1 3">
    <name type="scientific">Catenibacterium mitsuokai</name>
    <dbReference type="NCBI Taxonomy" id="100886"/>
    <lineage>
        <taxon>Bacteria</taxon>
        <taxon>Bacillati</taxon>
        <taxon>Bacillota</taxon>
        <taxon>Erysipelotrichia</taxon>
        <taxon>Erysipelotrichales</taxon>
        <taxon>Coprobacillaceae</taxon>
        <taxon>Catenibacterium</taxon>
    </lineage>
</organism>
<dbReference type="AlphaFoldDB" id="A0AAW4MU17"/>